<feature type="binding site" evidence="4">
    <location>
        <position position="297"/>
    </location>
    <ligand>
        <name>S-adenosyl-L-methionine</name>
        <dbReference type="ChEBI" id="CHEBI:59789"/>
    </ligand>
</feature>
<dbReference type="EC" id="2.1.1.-" evidence="7"/>
<dbReference type="NCBIfam" id="TIGR00479">
    <property type="entry name" value="rumA"/>
    <property type="match status" value="1"/>
</dbReference>
<reference evidence="7 8" key="1">
    <citation type="journal article" date="2007" name="Appl. Environ. Microbiol.">
        <title>Genome sequence of the cellulolytic gliding bacterium Cytophaga hutchinsonii.</title>
        <authorList>
            <person name="Xie G."/>
            <person name="Bruce D.C."/>
            <person name="Challacombe J.F."/>
            <person name="Chertkov O."/>
            <person name="Detter J.C."/>
            <person name="Gilna P."/>
            <person name="Han C.S."/>
            <person name="Lucas S."/>
            <person name="Misra M."/>
            <person name="Myers G.L."/>
            <person name="Richardson P."/>
            <person name="Tapia R."/>
            <person name="Thayer N."/>
            <person name="Thompson L.S."/>
            <person name="Brettin T.S."/>
            <person name="Henrissat B."/>
            <person name="Wilson D.B."/>
            <person name="McBride M.J."/>
        </authorList>
    </citation>
    <scope>NUCLEOTIDE SEQUENCE [LARGE SCALE GENOMIC DNA]</scope>
    <source>
        <strain evidence="8">ATCC 33406 / DSM 1761 / CIP 103989 / NBRC 15051 / NCIMB 9469 / D465</strain>
    </source>
</reference>
<dbReference type="Gene3D" id="2.40.50.140">
    <property type="entry name" value="Nucleic acid-binding proteins"/>
    <property type="match status" value="1"/>
</dbReference>
<dbReference type="GO" id="GO:0070041">
    <property type="term" value="F:rRNA (uridine-C5-)-methyltransferase activity"/>
    <property type="evidence" value="ECO:0007669"/>
    <property type="project" value="TreeGrafter"/>
</dbReference>
<dbReference type="InterPro" id="IPR002792">
    <property type="entry name" value="TRAM_dom"/>
</dbReference>
<dbReference type="GO" id="GO:0070475">
    <property type="term" value="P:rRNA base methylation"/>
    <property type="evidence" value="ECO:0007669"/>
    <property type="project" value="TreeGrafter"/>
</dbReference>
<dbReference type="FunFam" id="3.40.50.150:FF:000009">
    <property type="entry name" value="23S rRNA (Uracil(1939)-C(5))-methyltransferase RlmD"/>
    <property type="match status" value="1"/>
</dbReference>
<keyword evidence="1 4" id="KW-0489">Methyltransferase</keyword>
<dbReference type="InterPro" id="IPR029063">
    <property type="entry name" value="SAM-dependent_MTases_sf"/>
</dbReference>
<feature type="binding site" evidence="4">
    <location>
        <position position="326"/>
    </location>
    <ligand>
        <name>S-adenosyl-L-methionine</name>
        <dbReference type="ChEBI" id="CHEBI:59789"/>
    </ligand>
</feature>
<keyword evidence="8" id="KW-1185">Reference proteome</keyword>
<organism evidence="7 8">
    <name type="scientific">Cytophaga hutchinsonii (strain ATCC 33406 / DSM 1761 / CIP 103989 / NBRC 15051 / NCIMB 9469 / D465)</name>
    <dbReference type="NCBI Taxonomy" id="269798"/>
    <lineage>
        <taxon>Bacteria</taxon>
        <taxon>Pseudomonadati</taxon>
        <taxon>Bacteroidota</taxon>
        <taxon>Cytophagia</taxon>
        <taxon>Cytophagales</taxon>
        <taxon>Cytophagaceae</taxon>
        <taxon>Cytophaga</taxon>
    </lineage>
</organism>
<dbReference type="PROSITE" id="PS50926">
    <property type="entry name" value="TRAM"/>
    <property type="match status" value="1"/>
</dbReference>
<dbReference type="SUPFAM" id="SSF50249">
    <property type="entry name" value="Nucleic acid-binding proteins"/>
    <property type="match status" value="1"/>
</dbReference>
<dbReference type="SUPFAM" id="SSF53335">
    <property type="entry name" value="S-adenosyl-L-methionine-dependent methyltransferases"/>
    <property type="match status" value="1"/>
</dbReference>
<dbReference type="Pfam" id="PF05958">
    <property type="entry name" value="tRNA_U5-meth_tr"/>
    <property type="match status" value="1"/>
</dbReference>
<feature type="active site" description="Nucleophile" evidence="4">
    <location>
        <position position="423"/>
    </location>
</feature>
<evidence type="ECO:0000256" key="4">
    <source>
        <dbReference type="PROSITE-ProRule" id="PRU01024"/>
    </source>
</evidence>
<accession>A0A6N4STM4</accession>
<dbReference type="Gene3D" id="2.40.50.1070">
    <property type="match status" value="1"/>
</dbReference>
<evidence type="ECO:0000256" key="3">
    <source>
        <dbReference type="ARBA" id="ARBA00022691"/>
    </source>
</evidence>
<dbReference type="InterPro" id="IPR030391">
    <property type="entry name" value="MeTrfase_TrmA_CS"/>
</dbReference>
<dbReference type="PROSITE" id="PS01231">
    <property type="entry name" value="TRMA_2"/>
    <property type="match status" value="1"/>
</dbReference>
<dbReference type="PANTHER" id="PTHR11061:SF30">
    <property type="entry name" value="TRNA (URACIL(54)-C(5))-METHYLTRANSFERASE"/>
    <property type="match status" value="1"/>
</dbReference>
<feature type="domain" description="TRAM" evidence="6">
    <location>
        <begin position="1"/>
        <end position="61"/>
    </location>
</feature>
<proteinExistence type="inferred from homology"/>
<evidence type="ECO:0000256" key="1">
    <source>
        <dbReference type="ARBA" id="ARBA00022603"/>
    </source>
</evidence>
<evidence type="ECO:0000256" key="5">
    <source>
        <dbReference type="PROSITE-ProRule" id="PRU10015"/>
    </source>
</evidence>
<dbReference type="OrthoDB" id="9804590at2"/>
<dbReference type="InterPro" id="IPR010280">
    <property type="entry name" value="U5_MeTrfase_fam"/>
</dbReference>
<feature type="binding site" evidence="4">
    <location>
        <position position="396"/>
    </location>
    <ligand>
        <name>S-adenosyl-L-methionine</name>
        <dbReference type="ChEBI" id="CHEBI:59789"/>
    </ligand>
</feature>
<evidence type="ECO:0000256" key="2">
    <source>
        <dbReference type="ARBA" id="ARBA00022679"/>
    </source>
</evidence>
<dbReference type="Gene3D" id="3.40.50.150">
    <property type="entry name" value="Vaccinia Virus protein VP39"/>
    <property type="match status" value="1"/>
</dbReference>
<name>A0A6N4STM4_CYTH3</name>
<dbReference type="RefSeq" id="WP_011585886.1">
    <property type="nucleotide sequence ID" value="NC_008255.1"/>
</dbReference>
<feature type="binding site" evidence="4">
    <location>
        <position position="347"/>
    </location>
    <ligand>
        <name>S-adenosyl-L-methionine</name>
        <dbReference type="ChEBI" id="CHEBI:59789"/>
    </ligand>
</feature>
<dbReference type="KEGG" id="chu:CHU_2518"/>
<protein>
    <submittedName>
        <fullName evidence="7">23S rRNA m(5)U-1939 methyltransferase</fullName>
        <ecNumber evidence="7">2.1.1.-</ecNumber>
    </submittedName>
</protein>
<dbReference type="PANTHER" id="PTHR11061">
    <property type="entry name" value="RNA M5U METHYLTRANSFERASE"/>
    <property type="match status" value="1"/>
</dbReference>
<dbReference type="EMBL" id="CP000383">
    <property type="protein sequence ID" value="ABG59772.1"/>
    <property type="molecule type" value="Genomic_DNA"/>
</dbReference>
<evidence type="ECO:0000259" key="6">
    <source>
        <dbReference type="PROSITE" id="PS50926"/>
    </source>
</evidence>
<dbReference type="PROSITE" id="PS01230">
    <property type="entry name" value="TRMA_1"/>
    <property type="match status" value="1"/>
</dbReference>
<evidence type="ECO:0000313" key="7">
    <source>
        <dbReference type="EMBL" id="ABG59772.1"/>
    </source>
</evidence>
<gene>
    <name evidence="7" type="primary">rumA</name>
    <name evidence="7" type="ordered locus">CHU_2518</name>
</gene>
<dbReference type="PROSITE" id="PS51687">
    <property type="entry name" value="SAM_MT_RNA_M5U"/>
    <property type="match status" value="1"/>
</dbReference>
<feature type="active site" evidence="5">
    <location>
        <position position="423"/>
    </location>
</feature>
<sequence length="479" mass="54314">MLERGQILESVAIEELGAEGKCVSRYNNIVIFSERTVPGDVVDLKVTHFKKKKFGEANVYKIITPSEHRVEAKCQHFGLCGGCKLQHIDYSTQLHFKQKQVKDNLERLGKIEIPEIMPIVGSGKTYEYRNKLDFTFSNKRWLLEEEMSLEHDTLYGLGFHLPGKFDRVIDISTCHLQPEPSNSIRLEVKAYALKHGLTFYNVRAHEGLMRNLIIRTTNTHEVMVLVQFGEDNKPAIQGLLSHLITTFPQITSLVYFINTKKNDTYSDLDVHVFHGPGYIQEEMEGLIFRVGPKSFYQTNSDQAYELYKVTRDFAGLTGNEVVYDLYTGTGTIANFVAKKAKQVIGIEYVADAIEDAKVNSKINNIDNTLFYAGDMKDVLNKEFIAQHQRPDVIITDPPRAGMHEDVINTLLFIGAPKIVYVSCNPATQARDLSMLDSDYEVSRIQPVDMFPHTAHVENVVLLTKRAVKKIIQKPVSEPA</sequence>
<keyword evidence="3 4" id="KW-0949">S-adenosyl-L-methionine</keyword>
<comment type="similarity">
    <text evidence="4">Belongs to the class I-like SAM-binding methyltransferase superfamily. RNA M5U methyltransferase family.</text>
</comment>
<dbReference type="InterPro" id="IPR030390">
    <property type="entry name" value="MeTrfase_TrmA_AS"/>
</dbReference>
<keyword evidence="2 4" id="KW-0808">Transferase</keyword>
<dbReference type="CDD" id="cd02440">
    <property type="entry name" value="AdoMet_MTases"/>
    <property type="match status" value="1"/>
</dbReference>
<evidence type="ECO:0000313" key="8">
    <source>
        <dbReference type="Proteomes" id="UP000001822"/>
    </source>
</evidence>
<dbReference type="Proteomes" id="UP000001822">
    <property type="component" value="Chromosome"/>
</dbReference>
<dbReference type="InterPro" id="IPR012340">
    <property type="entry name" value="NA-bd_OB-fold"/>
</dbReference>
<dbReference type="AlphaFoldDB" id="A0A6N4STM4"/>